<reference evidence="1" key="1">
    <citation type="submission" date="2022-04" db="EMBL/GenBank/DDBJ databases">
        <title>Genome of the entomopathogenic fungus Entomophthora muscae.</title>
        <authorList>
            <person name="Elya C."/>
            <person name="Lovett B.R."/>
            <person name="Lee E."/>
            <person name="Macias A.M."/>
            <person name="Hajek A.E."/>
            <person name="De Bivort B.L."/>
            <person name="Kasson M.T."/>
            <person name="De Fine Licht H.H."/>
            <person name="Stajich J.E."/>
        </authorList>
    </citation>
    <scope>NUCLEOTIDE SEQUENCE</scope>
    <source>
        <strain evidence="1">Berkeley</strain>
    </source>
</reference>
<organism evidence="1 2">
    <name type="scientific">Entomophthora muscae</name>
    <dbReference type="NCBI Taxonomy" id="34485"/>
    <lineage>
        <taxon>Eukaryota</taxon>
        <taxon>Fungi</taxon>
        <taxon>Fungi incertae sedis</taxon>
        <taxon>Zoopagomycota</taxon>
        <taxon>Entomophthoromycotina</taxon>
        <taxon>Entomophthoromycetes</taxon>
        <taxon>Entomophthorales</taxon>
        <taxon>Entomophthoraceae</taxon>
        <taxon>Entomophthora</taxon>
    </lineage>
</organism>
<gene>
    <name evidence="1" type="ORF">DSO57_1039677</name>
</gene>
<name>A0ACC2SQ47_9FUNG</name>
<proteinExistence type="predicted"/>
<evidence type="ECO:0000313" key="1">
    <source>
        <dbReference type="EMBL" id="KAJ9064415.1"/>
    </source>
</evidence>
<accession>A0ACC2SQ47</accession>
<dbReference type="EMBL" id="QTSX02004478">
    <property type="protein sequence ID" value="KAJ9064415.1"/>
    <property type="molecule type" value="Genomic_DNA"/>
</dbReference>
<evidence type="ECO:0000313" key="2">
    <source>
        <dbReference type="Proteomes" id="UP001165960"/>
    </source>
</evidence>
<protein>
    <submittedName>
        <fullName evidence="1">Uncharacterized protein</fullName>
    </submittedName>
</protein>
<comment type="caution">
    <text evidence="1">The sequence shown here is derived from an EMBL/GenBank/DDBJ whole genome shotgun (WGS) entry which is preliminary data.</text>
</comment>
<dbReference type="Proteomes" id="UP001165960">
    <property type="component" value="Unassembled WGS sequence"/>
</dbReference>
<keyword evidence="2" id="KW-1185">Reference proteome</keyword>
<sequence>MHVICVASTGLAASLLPMGRTAHSTFKVPLNLDENSVCNIGYQSQLATQLHWTTLLIWDEALMQHKNVVLAVERTLRDVCNNKALFGGIPVVFGGDFKQMLQVI</sequence>